<evidence type="ECO:0000256" key="1">
    <source>
        <dbReference type="SAM" id="SignalP"/>
    </source>
</evidence>
<accession>A0A2G5UN15</accession>
<feature type="chain" id="PRO_5013929234" evidence="1">
    <location>
        <begin position="20"/>
        <end position="75"/>
    </location>
</feature>
<evidence type="ECO:0000313" key="2">
    <source>
        <dbReference type="EMBL" id="PIC40975.1"/>
    </source>
</evidence>
<keyword evidence="1" id="KW-0732">Signal</keyword>
<comment type="caution">
    <text evidence="2">The sequence shown here is derived from an EMBL/GenBank/DDBJ whole genome shotgun (WGS) entry which is preliminary data.</text>
</comment>
<keyword evidence="3" id="KW-1185">Reference proteome</keyword>
<evidence type="ECO:0000313" key="3">
    <source>
        <dbReference type="Proteomes" id="UP000230233"/>
    </source>
</evidence>
<proteinExistence type="predicted"/>
<protein>
    <submittedName>
        <fullName evidence="2">Uncharacterized protein</fullName>
    </submittedName>
</protein>
<dbReference type="AlphaFoldDB" id="A0A2G5UN15"/>
<dbReference type="EMBL" id="PDUG01000003">
    <property type="protein sequence ID" value="PIC40975.1"/>
    <property type="molecule type" value="Genomic_DNA"/>
</dbReference>
<sequence length="75" mass="8698">MSFPTWLIYCSSFVIMAGSQMTVDLPPLRSNDMVIPVSNRFAMSWLFGHNLVYMNARALNSIPIDWKLNFTQFYT</sequence>
<name>A0A2G5UN15_9PELO</name>
<dbReference type="Proteomes" id="UP000230233">
    <property type="component" value="Chromosome III"/>
</dbReference>
<gene>
    <name evidence="2" type="primary">Cnig_chr_III.g8554</name>
    <name evidence="2" type="ORF">B9Z55_008554</name>
</gene>
<feature type="signal peptide" evidence="1">
    <location>
        <begin position="1"/>
        <end position="19"/>
    </location>
</feature>
<organism evidence="2 3">
    <name type="scientific">Caenorhabditis nigoni</name>
    <dbReference type="NCBI Taxonomy" id="1611254"/>
    <lineage>
        <taxon>Eukaryota</taxon>
        <taxon>Metazoa</taxon>
        <taxon>Ecdysozoa</taxon>
        <taxon>Nematoda</taxon>
        <taxon>Chromadorea</taxon>
        <taxon>Rhabditida</taxon>
        <taxon>Rhabditina</taxon>
        <taxon>Rhabditomorpha</taxon>
        <taxon>Rhabditoidea</taxon>
        <taxon>Rhabditidae</taxon>
        <taxon>Peloderinae</taxon>
        <taxon>Caenorhabditis</taxon>
    </lineage>
</organism>
<reference evidence="3" key="1">
    <citation type="submission" date="2017-10" db="EMBL/GenBank/DDBJ databases">
        <title>Rapid genome shrinkage in a self-fertile nematode reveals novel sperm competition proteins.</title>
        <authorList>
            <person name="Yin D."/>
            <person name="Schwarz E.M."/>
            <person name="Thomas C.G."/>
            <person name="Felde R.L."/>
            <person name="Korf I.F."/>
            <person name="Cutter A.D."/>
            <person name="Schartner C.M."/>
            <person name="Ralston E.J."/>
            <person name="Meyer B.J."/>
            <person name="Haag E.S."/>
        </authorList>
    </citation>
    <scope>NUCLEOTIDE SEQUENCE [LARGE SCALE GENOMIC DNA]</scope>
    <source>
        <strain evidence="3">JU1422</strain>
    </source>
</reference>